<comment type="similarity">
    <text evidence="1">Belongs to the apolipoprotein L family.</text>
</comment>
<keyword evidence="6" id="KW-1185">Reference proteome</keyword>
<dbReference type="InterPro" id="IPR008405">
    <property type="entry name" value="ApoL"/>
</dbReference>
<dbReference type="PANTHER" id="PTHR14096">
    <property type="entry name" value="APOLIPOPROTEIN L"/>
    <property type="match status" value="1"/>
</dbReference>
<comment type="caution">
    <text evidence="5">The sequence shown here is derived from an EMBL/GenBank/DDBJ whole genome shotgun (WGS) entry which is preliminary data.</text>
</comment>
<keyword evidence="2" id="KW-0175">Coiled coil</keyword>
<feature type="compositionally biased region" description="Acidic residues" evidence="3">
    <location>
        <begin position="346"/>
        <end position="359"/>
    </location>
</feature>
<feature type="chain" id="PRO_5046417081" description="Apolipoprotein L3" evidence="4">
    <location>
        <begin position="21"/>
        <end position="377"/>
    </location>
</feature>
<gene>
    <name evidence="5" type="ORF">PLOB_00027347</name>
</gene>
<keyword evidence="4" id="KW-0732">Signal</keyword>
<evidence type="ECO:0000256" key="3">
    <source>
        <dbReference type="SAM" id="MobiDB-lite"/>
    </source>
</evidence>
<feature type="region of interest" description="Disordered" evidence="3">
    <location>
        <begin position="332"/>
        <end position="377"/>
    </location>
</feature>
<feature type="compositionally biased region" description="Basic and acidic residues" evidence="3">
    <location>
        <begin position="360"/>
        <end position="371"/>
    </location>
</feature>
<dbReference type="Gene3D" id="1.20.1170.10">
    <property type="match status" value="1"/>
</dbReference>
<proteinExistence type="inferred from homology"/>
<name>A0ABN8NT50_9CNID</name>
<protein>
    <recommendedName>
        <fullName evidence="7">Apolipoprotein L3</fullName>
    </recommendedName>
</protein>
<feature type="non-terminal residue" evidence="5">
    <location>
        <position position="1"/>
    </location>
</feature>
<dbReference type="Proteomes" id="UP001159405">
    <property type="component" value="Unassembled WGS sequence"/>
</dbReference>
<evidence type="ECO:0000313" key="6">
    <source>
        <dbReference type="Proteomes" id="UP001159405"/>
    </source>
</evidence>
<organism evidence="5 6">
    <name type="scientific">Porites lobata</name>
    <dbReference type="NCBI Taxonomy" id="104759"/>
    <lineage>
        <taxon>Eukaryota</taxon>
        <taxon>Metazoa</taxon>
        <taxon>Cnidaria</taxon>
        <taxon>Anthozoa</taxon>
        <taxon>Hexacorallia</taxon>
        <taxon>Scleractinia</taxon>
        <taxon>Fungiina</taxon>
        <taxon>Poritidae</taxon>
        <taxon>Porites</taxon>
    </lineage>
</organism>
<feature type="signal peptide" evidence="4">
    <location>
        <begin position="1"/>
        <end position="20"/>
    </location>
</feature>
<accession>A0ABN8NT50</accession>
<dbReference type="PANTHER" id="PTHR14096:SF28">
    <property type="entry name" value="APOLIPOPROTEIN L, 1-RELATED"/>
    <property type="match status" value="1"/>
</dbReference>
<evidence type="ECO:0000256" key="1">
    <source>
        <dbReference type="ARBA" id="ARBA00010090"/>
    </source>
</evidence>
<evidence type="ECO:0000256" key="4">
    <source>
        <dbReference type="SAM" id="SignalP"/>
    </source>
</evidence>
<evidence type="ECO:0008006" key="7">
    <source>
        <dbReference type="Google" id="ProtNLM"/>
    </source>
</evidence>
<feature type="coiled-coil region" evidence="2">
    <location>
        <begin position="152"/>
        <end position="179"/>
    </location>
</feature>
<dbReference type="Pfam" id="PF05461">
    <property type="entry name" value="ApoL"/>
    <property type="match status" value="1"/>
</dbReference>
<feature type="compositionally biased region" description="Basic and acidic residues" evidence="3">
    <location>
        <begin position="332"/>
        <end position="344"/>
    </location>
</feature>
<reference evidence="5 6" key="1">
    <citation type="submission" date="2022-05" db="EMBL/GenBank/DDBJ databases">
        <authorList>
            <consortium name="Genoscope - CEA"/>
            <person name="William W."/>
        </authorList>
    </citation>
    <scope>NUCLEOTIDE SEQUENCE [LARGE SCALE GENOMIC DNA]</scope>
</reference>
<sequence length="377" mass="41238">SQETLIFFVFFLAVAVPTEMENKDDISDMLEDHESFIVKQITEQFEQLCKLREELHDAFLSWIPIRTRTKEQLEELATKLHEHHRNVNISTITGASMGTVGGILSVAGLITAPFTFGSGIVVSLVGAGIGGAGGLVMSGSKVVDIILEKLGLKEVQETIEDDRKACSELQKQLDALENFISSLAEFLKPLHDDAVLLRELEGSGFEFLSQRISNEEIGASTEERVEFGARFFRAAISAATISASAAATAGAVTRSALLAGTRAAHVAGSVISAALLPLDITLLVKSSLELHRGSTSAAVRDIRRILDELECPEKGEIQGLVESFIDEKFTEAYNKMDDDKKQEQEQGSDDSNEQDEQNDDIDKQQRTEKEILLPNES</sequence>
<evidence type="ECO:0000256" key="2">
    <source>
        <dbReference type="SAM" id="Coils"/>
    </source>
</evidence>
<evidence type="ECO:0000313" key="5">
    <source>
        <dbReference type="EMBL" id="CAH3119433.1"/>
    </source>
</evidence>
<dbReference type="EMBL" id="CALNXK010000033">
    <property type="protein sequence ID" value="CAH3119433.1"/>
    <property type="molecule type" value="Genomic_DNA"/>
</dbReference>